<accession>A0A328U9E6</accession>
<sequence>MKNYTGDSADMEKQEKDELQVQQIVDTGSIITGDNEHSIHCLTIIGQIEGHNVLPSQNKTTKYEHVIPQLVSIEEDEKIDGLLMILNTVGGDVEAGLALAELIAGMKKPTVSLVLGGGHSIGVPLAVAAKHSFIAASATMTVHPVRMSGLMLGVPQTLDYFQRMQERITRFVTSNSHISSERFYELAMNTQELVMDVGTVLDGADAVEEGLIDSLGTLSEAIDCLYGMIDKRRKQTNRKKKKTP</sequence>
<dbReference type="SUPFAM" id="SSF52096">
    <property type="entry name" value="ClpP/crotonase"/>
    <property type="match status" value="1"/>
</dbReference>
<evidence type="ECO:0000313" key="1">
    <source>
        <dbReference type="EMBL" id="RAQ22677.1"/>
    </source>
</evidence>
<dbReference type="InterPro" id="IPR029045">
    <property type="entry name" value="ClpP/crotonase-like_dom_sf"/>
</dbReference>
<dbReference type="InterPro" id="IPR023562">
    <property type="entry name" value="ClpP/TepA"/>
</dbReference>
<dbReference type="AlphaFoldDB" id="A0A328U9E6"/>
<organism evidence="1 2">
    <name type="scientific">Hydrogeniiclostridium mannosilyticum</name>
    <dbReference type="NCBI Taxonomy" id="2764322"/>
    <lineage>
        <taxon>Bacteria</taxon>
        <taxon>Bacillati</taxon>
        <taxon>Bacillota</taxon>
        <taxon>Clostridia</taxon>
        <taxon>Eubacteriales</taxon>
        <taxon>Acutalibacteraceae</taxon>
        <taxon>Hydrogeniiclostridium</taxon>
    </lineage>
</organism>
<name>A0A328U9E6_9FIRM</name>
<protein>
    <submittedName>
        <fullName evidence="1">Peptidase S14</fullName>
    </submittedName>
</protein>
<reference evidence="1 2" key="1">
    <citation type="submission" date="2018-06" db="EMBL/GenBank/DDBJ databases">
        <title>Noncontiguous genome sequence of Ruminococcaceae bacterium ASD2818.</title>
        <authorList>
            <person name="Chaplin A.V."/>
            <person name="Sokolova S.R."/>
            <person name="Kochetkova T.O."/>
            <person name="Goltsov A.Y."/>
            <person name="Trofimov D.Y."/>
            <person name="Efimov B.A."/>
        </authorList>
    </citation>
    <scope>NUCLEOTIDE SEQUENCE [LARGE SCALE GENOMIC DNA]</scope>
    <source>
        <strain evidence="1 2">ASD2818</strain>
    </source>
</reference>
<dbReference type="Gene3D" id="3.90.226.10">
    <property type="entry name" value="2-enoyl-CoA Hydratase, Chain A, domain 1"/>
    <property type="match status" value="1"/>
</dbReference>
<gene>
    <name evidence="1" type="ORF">DPQ25_11995</name>
</gene>
<comment type="caution">
    <text evidence="1">The sequence shown here is derived from an EMBL/GenBank/DDBJ whole genome shotgun (WGS) entry which is preliminary data.</text>
</comment>
<dbReference type="Proteomes" id="UP000249377">
    <property type="component" value="Unassembled WGS sequence"/>
</dbReference>
<evidence type="ECO:0000313" key="2">
    <source>
        <dbReference type="Proteomes" id="UP000249377"/>
    </source>
</evidence>
<dbReference type="Pfam" id="PF00574">
    <property type="entry name" value="CLP_protease"/>
    <property type="match status" value="1"/>
</dbReference>
<dbReference type="EMBL" id="QLYR01000010">
    <property type="protein sequence ID" value="RAQ22677.1"/>
    <property type="molecule type" value="Genomic_DNA"/>
</dbReference>
<proteinExistence type="predicted"/>
<keyword evidence="2" id="KW-1185">Reference proteome</keyword>